<dbReference type="EMBL" id="PDOE01000002">
    <property type="protein sequence ID" value="RKL67862.1"/>
    <property type="molecule type" value="Genomic_DNA"/>
</dbReference>
<dbReference type="Pfam" id="PF13186">
    <property type="entry name" value="SPASM"/>
    <property type="match status" value="1"/>
</dbReference>
<dbReference type="InterPro" id="IPR013785">
    <property type="entry name" value="Aldolase_TIM"/>
</dbReference>
<dbReference type="GO" id="GO:0051539">
    <property type="term" value="F:4 iron, 4 sulfur cluster binding"/>
    <property type="evidence" value="ECO:0007669"/>
    <property type="project" value="UniProtKB-KW"/>
</dbReference>
<comment type="caution">
    <text evidence="8">The sequence shown here is derived from an EMBL/GenBank/DDBJ whole genome shotgun (WGS) entry which is preliminary data.</text>
</comment>
<keyword evidence="3" id="KW-0949">S-adenosyl-L-methionine</keyword>
<evidence type="ECO:0000256" key="5">
    <source>
        <dbReference type="ARBA" id="ARBA00023004"/>
    </source>
</evidence>
<feature type="domain" description="Radical SAM core" evidence="7">
    <location>
        <begin position="12"/>
        <end position="223"/>
    </location>
</feature>
<dbReference type="PANTHER" id="PTHR11228">
    <property type="entry name" value="RADICAL SAM DOMAIN PROTEIN"/>
    <property type="match status" value="1"/>
</dbReference>
<dbReference type="InterPro" id="IPR023885">
    <property type="entry name" value="4Fe4S-binding_SPASM_dom"/>
</dbReference>
<keyword evidence="2" id="KW-0004">4Fe-4S</keyword>
<dbReference type="CDD" id="cd21123">
    <property type="entry name" value="SPASM_MftC-like"/>
    <property type="match status" value="1"/>
</dbReference>
<sequence>MKNINQPAPNYDENPFIVIWEVTRACALKCLHCRAEAQYRADPNQLTFDEGKKLIDQIAEMDNPLFVFTGGDPLMRPDLFQLADYAVNEKNLSVSMTPSATPKVTRLAIEKAKDVGLSRWAFSLDGSNSEIHDFFRGTKGSFDLTMKGIKHLQQLEIPIQINTTVSTSNLEDLKAIAKKVEEIGAVLWSLFFLIPTGRANSDQMITPKEHEEVMEWAADLQSHVPFGIKSTEAPHYRRVVAQKKNKGNERAALHVDKIGRAPKGVNDGDGFLFISHTGDVFPSGFLPVKCGNVREEPLADVYRHSKVMKELRNKSLLKGKCGRCEFKEICGGSRARAFAVTGDYLESDPSCIYEPGSLQVK</sequence>
<dbReference type="SMART" id="SM00729">
    <property type="entry name" value="Elp3"/>
    <property type="match status" value="1"/>
</dbReference>
<dbReference type="InterPro" id="IPR058240">
    <property type="entry name" value="rSAM_sf"/>
</dbReference>
<dbReference type="InterPro" id="IPR006638">
    <property type="entry name" value="Elp3/MiaA/NifB-like_rSAM"/>
</dbReference>
<dbReference type="PIRSF" id="PIRSF037420">
    <property type="entry name" value="PQQ_syn_pqqE"/>
    <property type="match status" value="1"/>
</dbReference>
<organism evidence="8 9">
    <name type="scientific">Salipaludibacillus neizhouensis</name>
    <dbReference type="NCBI Taxonomy" id="885475"/>
    <lineage>
        <taxon>Bacteria</taxon>
        <taxon>Bacillati</taxon>
        <taxon>Bacillota</taxon>
        <taxon>Bacilli</taxon>
        <taxon>Bacillales</taxon>
        <taxon>Bacillaceae</taxon>
    </lineage>
</organism>
<dbReference type="SFLD" id="SFLDG01067">
    <property type="entry name" value="SPASM/twitch_domain_containing"/>
    <property type="match status" value="1"/>
</dbReference>
<dbReference type="InterPro" id="IPR017200">
    <property type="entry name" value="PqqE-like"/>
</dbReference>
<name>A0A3A9KBD7_9BACI</name>
<dbReference type="Proteomes" id="UP000281498">
    <property type="component" value="Unassembled WGS sequence"/>
</dbReference>
<keyword evidence="6" id="KW-0411">Iron-sulfur</keyword>
<proteinExistence type="predicted"/>
<evidence type="ECO:0000256" key="2">
    <source>
        <dbReference type="ARBA" id="ARBA00022485"/>
    </source>
</evidence>
<protein>
    <submittedName>
        <fullName evidence="8">Radical SAM/SPASM domain-containing protein</fullName>
    </submittedName>
</protein>
<dbReference type="PROSITE" id="PS51918">
    <property type="entry name" value="RADICAL_SAM"/>
    <property type="match status" value="1"/>
</dbReference>
<dbReference type="InterPro" id="IPR050377">
    <property type="entry name" value="Radical_SAM_PqqE_MftC-like"/>
</dbReference>
<dbReference type="CDD" id="cd01335">
    <property type="entry name" value="Radical_SAM"/>
    <property type="match status" value="1"/>
</dbReference>
<dbReference type="Gene3D" id="3.20.20.70">
    <property type="entry name" value="Aldolase class I"/>
    <property type="match status" value="1"/>
</dbReference>
<evidence type="ECO:0000256" key="3">
    <source>
        <dbReference type="ARBA" id="ARBA00022691"/>
    </source>
</evidence>
<dbReference type="SFLD" id="SFLDS00029">
    <property type="entry name" value="Radical_SAM"/>
    <property type="match status" value="1"/>
</dbReference>
<dbReference type="AlphaFoldDB" id="A0A3A9KBD7"/>
<dbReference type="PANTHER" id="PTHR11228:SF34">
    <property type="entry name" value="TUNGSTEN-CONTAINING ALDEHYDE FERREDOXIN OXIDOREDUCTASE COFACTOR MODIFYING PROTEIN"/>
    <property type="match status" value="1"/>
</dbReference>
<evidence type="ECO:0000313" key="9">
    <source>
        <dbReference type="Proteomes" id="UP000281498"/>
    </source>
</evidence>
<dbReference type="Pfam" id="PF04055">
    <property type="entry name" value="Radical_SAM"/>
    <property type="match status" value="1"/>
</dbReference>
<reference evidence="8 9" key="1">
    <citation type="submission" date="2017-10" db="EMBL/GenBank/DDBJ databases">
        <title>Bacillus sp. nov., a halophilic bacterium isolated from a Keqin Lake.</title>
        <authorList>
            <person name="Wang H."/>
        </authorList>
    </citation>
    <scope>NUCLEOTIDE SEQUENCE [LARGE SCALE GENOMIC DNA]</scope>
    <source>
        <strain evidence="8 9">KCTC 13187</strain>
    </source>
</reference>
<evidence type="ECO:0000259" key="7">
    <source>
        <dbReference type="PROSITE" id="PS51918"/>
    </source>
</evidence>
<comment type="cofactor">
    <cofactor evidence="1">
        <name>[4Fe-4S] cluster</name>
        <dbReference type="ChEBI" id="CHEBI:49883"/>
    </cofactor>
</comment>
<evidence type="ECO:0000256" key="6">
    <source>
        <dbReference type="ARBA" id="ARBA00023014"/>
    </source>
</evidence>
<dbReference type="InterPro" id="IPR007197">
    <property type="entry name" value="rSAM"/>
</dbReference>
<accession>A0A3A9KBD7</accession>
<dbReference type="SFLD" id="SFLDG01386">
    <property type="entry name" value="main_SPASM_domain-containing"/>
    <property type="match status" value="1"/>
</dbReference>
<dbReference type="SUPFAM" id="SSF102114">
    <property type="entry name" value="Radical SAM enzymes"/>
    <property type="match status" value="1"/>
</dbReference>
<dbReference type="RefSeq" id="WP_110938201.1">
    <property type="nucleotide sequence ID" value="NZ_KZ614147.1"/>
</dbReference>
<evidence type="ECO:0000256" key="1">
    <source>
        <dbReference type="ARBA" id="ARBA00001966"/>
    </source>
</evidence>
<keyword evidence="9" id="KW-1185">Reference proteome</keyword>
<dbReference type="GO" id="GO:0046872">
    <property type="term" value="F:metal ion binding"/>
    <property type="evidence" value="ECO:0007669"/>
    <property type="project" value="UniProtKB-KW"/>
</dbReference>
<dbReference type="GO" id="GO:0003824">
    <property type="term" value="F:catalytic activity"/>
    <property type="evidence" value="ECO:0007669"/>
    <property type="project" value="InterPro"/>
</dbReference>
<gene>
    <name evidence="8" type="ORF">CR203_04980</name>
</gene>
<keyword evidence="5" id="KW-0408">Iron</keyword>
<dbReference type="NCBIfam" id="TIGR04085">
    <property type="entry name" value="rSAM_more_4Fe4S"/>
    <property type="match status" value="1"/>
</dbReference>
<evidence type="ECO:0000256" key="4">
    <source>
        <dbReference type="ARBA" id="ARBA00022723"/>
    </source>
</evidence>
<keyword evidence="4" id="KW-0479">Metal-binding</keyword>
<dbReference type="OrthoDB" id="9782387at2"/>
<dbReference type="NCBIfam" id="TIGR04053">
    <property type="entry name" value="TIGR04053 family radical SAM/SPASM domain-containing protein"/>
    <property type="match status" value="1"/>
</dbReference>
<evidence type="ECO:0000313" key="8">
    <source>
        <dbReference type="EMBL" id="RKL67862.1"/>
    </source>
</evidence>